<name>A0A6A6X7I9_9PLEO</name>
<evidence type="ECO:0000313" key="1">
    <source>
        <dbReference type="EMBL" id="KAF2792319.1"/>
    </source>
</evidence>
<accession>A0A6A6X7I9</accession>
<dbReference type="AlphaFoldDB" id="A0A6A6X7I9"/>
<dbReference type="EMBL" id="MU001975">
    <property type="protein sequence ID" value="KAF2792319.1"/>
    <property type="molecule type" value="Genomic_DNA"/>
</dbReference>
<sequence>MAHIHVRPLTLQLAWAHPINIHIQHTSIHPSIHHYCYPNYQLRHSTPSFLTTRQRTSRGTAGLACRSHAQQQLLHPSPRSDLGIRIQRASCGNPGYLSTSMTCHTPTAAPSVPVSPDNAARLVLGCQHHRLRIPGCAVGASALSAVPSTILQGVGPC</sequence>
<protein>
    <submittedName>
        <fullName evidence="1">Uncharacterized protein</fullName>
    </submittedName>
</protein>
<reference evidence="1" key="1">
    <citation type="journal article" date="2020" name="Stud. Mycol.">
        <title>101 Dothideomycetes genomes: a test case for predicting lifestyles and emergence of pathogens.</title>
        <authorList>
            <person name="Haridas S."/>
            <person name="Albert R."/>
            <person name="Binder M."/>
            <person name="Bloem J."/>
            <person name="Labutti K."/>
            <person name="Salamov A."/>
            <person name="Andreopoulos B."/>
            <person name="Baker S."/>
            <person name="Barry K."/>
            <person name="Bills G."/>
            <person name="Bluhm B."/>
            <person name="Cannon C."/>
            <person name="Castanera R."/>
            <person name="Culley D."/>
            <person name="Daum C."/>
            <person name="Ezra D."/>
            <person name="Gonzalez J."/>
            <person name="Henrissat B."/>
            <person name="Kuo A."/>
            <person name="Liang C."/>
            <person name="Lipzen A."/>
            <person name="Lutzoni F."/>
            <person name="Magnuson J."/>
            <person name="Mondo S."/>
            <person name="Nolan M."/>
            <person name="Ohm R."/>
            <person name="Pangilinan J."/>
            <person name="Park H.-J."/>
            <person name="Ramirez L."/>
            <person name="Alfaro M."/>
            <person name="Sun H."/>
            <person name="Tritt A."/>
            <person name="Yoshinaga Y."/>
            <person name="Zwiers L.-H."/>
            <person name="Turgeon B."/>
            <person name="Goodwin S."/>
            <person name="Spatafora J."/>
            <person name="Crous P."/>
            <person name="Grigoriev I."/>
        </authorList>
    </citation>
    <scope>NUCLEOTIDE SEQUENCE</scope>
    <source>
        <strain evidence="1">CBS 109.77</strain>
    </source>
</reference>
<organism evidence="1 2">
    <name type="scientific">Melanomma pulvis-pyrius CBS 109.77</name>
    <dbReference type="NCBI Taxonomy" id="1314802"/>
    <lineage>
        <taxon>Eukaryota</taxon>
        <taxon>Fungi</taxon>
        <taxon>Dikarya</taxon>
        <taxon>Ascomycota</taxon>
        <taxon>Pezizomycotina</taxon>
        <taxon>Dothideomycetes</taxon>
        <taxon>Pleosporomycetidae</taxon>
        <taxon>Pleosporales</taxon>
        <taxon>Melanommataceae</taxon>
        <taxon>Melanomma</taxon>
    </lineage>
</organism>
<gene>
    <name evidence="1" type="ORF">K505DRAFT_54893</name>
</gene>
<keyword evidence="2" id="KW-1185">Reference proteome</keyword>
<evidence type="ECO:0000313" key="2">
    <source>
        <dbReference type="Proteomes" id="UP000799757"/>
    </source>
</evidence>
<dbReference type="Proteomes" id="UP000799757">
    <property type="component" value="Unassembled WGS sequence"/>
</dbReference>
<proteinExistence type="predicted"/>